<evidence type="ECO:0000259" key="2">
    <source>
        <dbReference type="PROSITE" id="PS50222"/>
    </source>
</evidence>
<dbReference type="InterPro" id="IPR002048">
    <property type="entry name" value="EF_hand_dom"/>
</dbReference>
<gene>
    <name evidence="3" type="ORF">C1H46_020920</name>
</gene>
<evidence type="ECO:0000256" key="1">
    <source>
        <dbReference type="ARBA" id="ARBA00022837"/>
    </source>
</evidence>
<dbReference type="SMART" id="SM00054">
    <property type="entry name" value="EFh"/>
    <property type="match status" value="2"/>
</dbReference>
<dbReference type="PROSITE" id="PS00018">
    <property type="entry name" value="EF_HAND_1"/>
    <property type="match status" value="1"/>
</dbReference>
<feature type="domain" description="EF-hand" evidence="2">
    <location>
        <begin position="80"/>
        <end position="109"/>
    </location>
</feature>
<organism evidence="3 4">
    <name type="scientific">Malus baccata</name>
    <name type="common">Siberian crab apple</name>
    <name type="synonym">Pyrus baccata</name>
    <dbReference type="NCBI Taxonomy" id="106549"/>
    <lineage>
        <taxon>Eukaryota</taxon>
        <taxon>Viridiplantae</taxon>
        <taxon>Streptophyta</taxon>
        <taxon>Embryophyta</taxon>
        <taxon>Tracheophyta</taxon>
        <taxon>Spermatophyta</taxon>
        <taxon>Magnoliopsida</taxon>
        <taxon>eudicotyledons</taxon>
        <taxon>Gunneridae</taxon>
        <taxon>Pentapetalae</taxon>
        <taxon>rosids</taxon>
        <taxon>fabids</taxon>
        <taxon>Rosales</taxon>
        <taxon>Rosaceae</taxon>
        <taxon>Amygdaloideae</taxon>
        <taxon>Maleae</taxon>
        <taxon>Malus</taxon>
    </lineage>
</organism>
<evidence type="ECO:0000313" key="3">
    <source>
        <dbReference type="EMBL" id="TQD93499.1"/>
    </source>
</evidence>
<dbReference type="CDD" id="cd00051">
    <property type="entry name" value="EFh"/>
    <property type="match status" value="1"/>
</dbReference>
<accession>A0A540M4Q5</accession>
<dbReference type="PANTHER" id="PTHR34574:SF12">
    <property type="entry name" value="CALCIUM-BINDING EF HAND FAMILY PROTEIN"/>
    <property type="match status" value="1"/>
</dbReference>
<dbReference type="Gene3D" id="1.10.238.10">
    <property type="entry name" value="EF-hand"/>
    <property type="match status" value="1"/>
</dbReference>
<name>A0A540M4Q5_MALBA</name>
<protein>
    <recommendedName>
        <fullName evidence="2">EF-hand domain-containing protein</fullName>
    </recommendedName>
</protein>
<keyword evidence="4" id="KW-1185">Reference proteome</keyword>
<dbReference type="EMBL" id="VIEB01000366">
    <property type="protein sequence ID" value="TQD93499.1"/>
    <property type="molecule type" value="Genomic_DNA"/>
</dbReference>
<dbReference type="AlphaFoldDB" id="A0A540M4Q5"/>
<sequence>MKSSSSSSAVVIHALNNLTVTGFVEDTTTFEKCSKECFGKLDVDGQGGLSREKLRAGFGKLLPGIGYVSQPKDEINVLHDAIFERFDADKNGVIDGQEFQTLLAETMLAVARGIGGSPVLVALEHGSLLMRAAEHEKARMWASCYINRPPKTHIKDFYI</sequence>
<dbReference type="InterPro" id="IPR011992">
    <property type="entry name" value="EF-hand-dom_pair"/>
</dbReference>
<reference evidence="3 4" key="1">
    <citation type="journal article" date="2019" name="G3 (Bethesda)">
        <title>Sequencing of a Wild Apple (Malus baccata) Genome Unravels the Differences Between Cultivated and Wild Apple Species Regarding Disease Resistance and Cold Tolerance.</title>
        <authorList>
            <person name="Chen X."/>
        </authorList>
    </citation>
    <scope>NUCLEOTIDE SEQUENCE [LARGE SCALE GENOMIC DNA]</scope>
    <source>
        <strain evidence="4">cv. Shandingzi</strain>
        <tissue evidence="3">Leaves</tissue>
    </source>
</reference>
<dbReference type="InterPro" id="IPR018247">
    <property type="entry name" value="EF_Hand_1_Ca_BS"/>
</dbReference>
<dbReference type="SUPFAM" id="SSF47473">
    <property type="entry name" value="EF-hand"/>
    <property type="match status" value="1"/>
</dbReference>
<dbReference type="Pfam" id="PF13499">
    <property type="entry name" value="EF-hand_7"/>
    <property type="match status" value="1"/>
</dbReference>
<keyword evidence="1" id="KW-0106">Calcium</keyword>
<dbReference type="Proteomes" id="UP000315295">
    <property type="component" value="Unassembled WGS sequence"/>
</dbReference>
<dbReference type="PANTHER" id="PTHR34574">
    <property type="entry name" value="CALCIUM-BINDING EF-HAND FAMILY PROTEIN-RELATED"/>
    <property type="match status" value="1"/>
</dbReference>
<proteinExistence type="predicted"/>
<dbReference type="GO" id="GO:0005509">
    <property type="term" value="F:calcium ion binding"/>
    <property type="evidence" value="ECO:0007669"/>
    <property type="project" value="InterPro"/>
</dbReference>
<comment type="caution">
    <text evidence="3">The sequence shown here is derived from an EMBL/GenBank/DDBJ whole genome shotgun (WGS) entry which is preliminary data.</text>
</comment>
<dbReference type="STRING" id="106549.A0A540M4Q5"/>
<dbReference type="PROSITE" id="PS50222">
    <property type="entry name" value="EF_HAND_2"/>
    <property type="match status" value="1"/>
</dbReference>
<evidence type="ECO:0000313" key="4">
    <source>
        <dbReference type="Proteomes" id="UP000315295"/>
    </source>
</evidence>